<accession>A0AAW0W334</accession>
<comment type="caution">
    <text evidence="1">The sequence shown here is derived from an EMBL/GenBank/DDBJ whole genome shotgun (WGS) entry which is preliminary data.</text>
</comment>
<feature type="non-terminal residue" evidence="1">
    <location>
        <position position="1"/>
    </location>
</feature>
<dbReference type="Proteomes" id="UP001445076">
    <property type="component" value="Unassembled WGS sequence"/>
</dbReference>
<evidence type="ECO:0000313" key="2">
    <source>
        <dbReference type="Proteomes" id="UP001445076"/>
    </source>
</evidence>
<dbReference type="EMBL" id="JARKIK010000088">
    <property type="protein sequence ID" value="KAK8723828.1"/>
    <property type="molecule type" value="Genomic_DNA"/>
</dbReference>
<evidence type="ECO:0000313" key="1">
    <source>
        <dbReference type="EMBL" id="KAK8723828.1"/>
    </source>
</evidence>
<dbReference type="AlphaFoldDB" id="A0AAW0W334"/>
<organism evidence="1 2">
    <name type="scientific">Cherax quadricarinatus</name>
    <name type="common">Australian red claw crayfish</name>
    <dbReference type="NCBI Taxonomy" id="27406"/>
    <lineage>
        <taxon>Eukaryota</taxon>
        <taxon>Metazoa</taxon>
        <taxon>Ecdysozoa</taxon>
        <taxon>Arthropoda</taxon>
        <taxon>Crustacea</taxon>
        <taxon>Multicrustacea</taxon>
        <taxon>Malacostraca</taxon>
        <taxon>Eumalacostraca</taxon>
        <taxon>Eucarida</taxon>
        <taxon>Decapoda</taxon>
        <taxon>Pleocyemata</taxon>
        <taxon>Astacidea</taxon>
        <taxon>Parastacoidea</taxon>
        <taxon>Parastacidae</taxon>
        <taxon>Cherax</taxon>
    </lineage>
</organism>
<reference evidence="1 2" key="1">
    <citation type="journal article" date="2024" name="BMC Genomics">
        <title>Genome assembly of redclaw crayfish (Cherax quadricarinatus) provides insights into its immune adaptation and hypoxia tolerance.</title>
        <authorList>
            <person name="Liu Z."/>
            <person name="Zheng J."/>
            <person name="Li H."/>
            <person name="Fang K."/>
            <person name="Wang S."/>
            <person name="He J."/>
            <person name="Zhou D."/>
            <person name="Weng S."/>
            <person name="Chi M."/>
            <person name="Gu Z."/>
            <person name="He J."/>
            <person name="Li F."/>
            <person name="Wang M."/>
        </authorList>
    </citation>
    <scope>NUCLEOTIDE SEQUENCE [LARGE SCALE GENOMIC DNA]</scope>
    <source>
        <strain evidence="1">ZL_2023a</strain>
    </source>
</reference>
<gene>
    <name evidence="1" type="ORF">OTU49_011563</name>
</gene>
<protein>
    <submittedName>
        <fullName evidence="1">Uncharacterized protein</fullName>
    </submittedName>
</protein>
<sequence length="168" mass="18871">QVVRVVTCVVCLHLFSVFKSFLFSFIINCHMLKNGLASWNHQLSDALEAMWRVGGRRRGHLGMLVQSHFQLVRLVRETEEIFGPMLQCYYGSTVVILCTELYLLAYRLGCSIYSADGVVTIALMTLQTAAVFTMVSLSAAAIEEVANDSIDILRRGIPFNTSNRDKFN</sequence>
<name>A0AAW0W334_CHEQU</name>
<feature type="non-terminal residue" evidence="1">
    <location>
        <position position="168"/>
    </location>
</feature>
<keyword evidence="2" id="KW-1185">Reference proteome</keyword>
<proteinExistence type="predicted"/>